<evidence type="ECO:0000313" key="2">
    <source>
        <dbReference type="Proteomes" id="UP000248134"/>
    </source>
</evidence>
<reference evidence="1 2" key="1">
    <citation type="submission" date="2018-06" db="EMBL/GenBank/DDBJ databases">
        <title>Draft Whole-Genome Sequence of the purple photosynthetic bacterium Rhodospeudomonas palustris XCP.</title>
        <authorList>
            <person name="Rayyan A."/>
            <person name="Meyer T.E."/>
            <person name="Kyndt J.A."/>
        </authorList>
    </citation>
    <scope>NUCLEOTIDE SEQUENCE [LARGE SCALE GENOMIC DNA]</scope>
    <source>
        <strain evidence="1 2">XCP</strain>
    </source>
</reference>
<dbReference type="AlphaFoldDB" id="A0A323UNV9"/>
<dbReference type="EMBL" id="QKQS01000038">
    <property type="protein sequence ID" value="PZA09368.1"/>
    <property type="molecule type" value="Genomic_DNA"/>
</dbReference>
<evidence type="ECO:0000313" key="1">
    <source>
        <dbReference type="EMBL" id="PZA09368.1"/>
    </source>
</evidence>
<protein>
    <recommendedName>
        <fullName evidence="3">RiboL-PSP-HEPN domain-containing protein</fullName>
    </recommendedName>
</protein>
<accession>A0A323UNV9</accession>
<dbReference type="OrthoDB" id="8002667at2"/>
<proteinExistence type="predicted"/>
<dbReference type="Proteomes" id="UP000248134">
    <property type="component" value="Unassembled WGS sequence"/>
</dbReference>
<gene>
    <name evidence="1" type="ORF">DNX69_25035</name>
</gene>
<organism evidence="1 2">
    <name type="scientific">Rhodopseudomonas palustris</name>
    <dbReference type="NCBI Taxonomy" id="1076"/>
    <lineage>
        <taxon>Bacteria</taxon>
        <taxon>Pseudomonadati</taxon>
        <taxon>Pseudomonadota</taxon>
        <taxon>Alphaproteobacteria</taxon>
        <taxon>Hyphomicrobiales</taxon>
        <taxon>Nitrobacteraceae</taxon>
        <taxon>Rhodopseudomonas</taxon>
    </lineage>
</organism>
<name>A0A323UNV9_RHOPL</name>
<evidence type="ECO:0008006" key="3">
    <source>
        <dbReference type="Google" id="ProtNLM"/>
    </source>
</evidence>
<sequence>MDKLPEIKASYDWFFARYQAETAERARSSDIAAIDRMEVRRDMLERAAFVLMFGQFEKAVNSKFEEAVNARIANPDWNGRRGWDTPSLKGNKVPFDTKLAMVLDSQSSSFRRILQTYAIRNHCAHGGTTNAVGSIDALEADLYRWQAQLRN</sequence>
<dbReference type="RefSeq" id="WP_110788715.1">
    <property type="nucleotide sequence ID" value="NZ_QKQS01000038.1"/>
</dbReference>
<comment type="caution">
    <text evidence="1">The sequence shown here is derived from an EMBL/GenBank/DDBJ whole genome shotgun (WGS) entry which is preliminary data.</text>
</comment>